<feature type="region of interest" description="Disordered" evidence="4">
    <location>
        <begin position="274"/>
        <end position="321"/>
    </location>
</feature>
<dbReference type="InterPro" id="IPR050336">
    <property type="entry name" value="Chromosome_partition/occlusion"/>
</dbReference>
<protein>
    <submittedName>
        <fullName evidence="6">Nucleoid occlusion protein</fullName>
    </submittedName>
</protein>
<dbReference type="RefSeq" id="WP_145232211.1">
    <property type="nucleotide sequence ID" value="NZ_CP036343.1"/>
</dbReference>
<dbReference type="Pfam" id="PF17762">
    <property type="entry name" value="HTH_ParB"/>
    <property type="match status" value="1"/>
</dbReference>
<evidence type="ECO:0000256" key="3">
    <source>
        <dbReference type="ARBA" id="ARBA00023125"/>
    </source>
</evidence>
<dbReference type="InterPro" id="IPR036086">
    <property type="entry name" value="ParB/Sulfiredoxin_sf"/>
</dbReference>
<feature type="compositionally biased region" description="Polar residues" evidence="4">
    <location>
        <begin position="278"/>
        <end position="295"/>
    </location>
</feature>
<name>A0A517VMS6_9PLAN</name>
<sequence>MNATDAADTDLNLNIELIEIDVLKPSKTNARKVFSKEGIAQLAANIKQHGVLQPILVRVHPNDADCFEIIAGERRYRASKKAKLNTIPCRIIESGDVDSLEKQASENLFREDLNPIEEAYTWLNLLEETGLTQQKLATRYKTSQAHIANRIRLLKLPEEWQQKLVDGEIPPTFARDLVPWAKYPQVFEALPDTIEEIRNNYAEGYVLGPMDFREALEEALHAVTVSVHEANFSVTDDLKKELQVEEFRNAWGAPIERAFNTDLFHELQEKAKAEQKQFMESSGSGSKSTRKNGSLFNDDDEDGIQPVEREVQDTRSPEDVQADIDHAERQAAKKRKEQLGRKYADWKCAWYQQKISEQLDHRKPSDGFLFKLLLFYSITMDNGVNDFRGEHLRSSVKTWGGKIKGERYRLRANSWEGLGSVQSSSKDLAATTLAQYILIPIGHNAFDHSQIGEIAKELAIDIETEWELTEDFLQLHTKPQLLELSKEWKFPQDGLEDLKRGELIDRILEMESQLRLEFEKGEDKKQEPASCPKALAKTKLPQFV</sequence>
<dbReference type="EMBL" id="CP036343">
    <property type="protein sequence ID" value="QDT94296.1"/>
    <property type="molecule type" value="Genomic_DNA"/>
</dbReference>
<evidence type="ECO:0000256" key="4">
    <source>
        <dbReference type="SAM" id="MobiDB-lite"/>
    </source>
</evidence>
<dbReference type="OrthoDB" id="9802051at2"/>
<proteinExistence type="inferred from homology"/>
<reference evidence="6 7" key="1">
    <citation type="submission" date="2019-02" db="EMBL/GenBank/DDBJ databases">
        <title>Deep-cultivation of Planctomycetes and their phenomic and genomic characterization uncovers novel biology.</title>
        <authorList>
            <person name="Wiegand S."/>
            <person name="Jogler M."/>
            <person name="Boedeker C."/>
            <person name="Pinto D."/>
            <person name="Vollmers J."/>
            <person name="Rivas-Marin E."/>
            <person name="Kohn T."/>
            <person name="Peeters S.H."/>
            <person name="Heuer A."/>
            <person name="Rast P."/>
            <person name="Oberbeckmann S."/>
            <person name="Bunk B."/>
            <person name="Jeske O."/>
            <person name="Meyerdierks A."/>
            <person name="Storesund J.E."/>
            <person name="Kallscheuer N."/>
            <person name="Luecker S."/>
            <person name="Lage O.M."/>
            <person name="Pohl T."/>
            <person name="Merkel B.J."/>
            <person name="Hornburger P."/>
            <person name="Mueller R.-W."/>
            <person name="Bruemmer F."/>
            <person name="Labrenz M."/>
            <person name="Spormann A.M."/>
            <person name="Op den Camp H."/>
            <person name="Overmann J."/>
            <person name="Amann R."/>
            <person name="Jetten M.S.M."/>
            <person name="Mascher T."/>
            <person name="Medema M.H."/>
            <person name="Devos D.P."/>
            <person name="Kaster A.-K."/>
            <person name="Ovreas L."/>
            <person name="Rohde M."/>
            <person name="Galperin M.Y."/>
            <person name="Jogler C."/>
        </authorList>
    </citation>
    <scope>NUCLEOTIDE SEQUENCE [LARGE SCALE GENOMIC DNA]</scope>
    <source>
        <strain evidence="6 7">Pan161</strain>
    </source>
</reference>
<dbReference type="GO" id="GO:0007059">
    <property type="term" value="P:chromosome segregation"/>
    <property type="evidence" value="ECO:0007669"/>
    <property type="project" value="UniProtKB-KW"/>
</dbReference>
<keyword evidence="3" id="KW-0238">DNA-binding</keyword>
<dbReference type="PANTHER" id="PTHR33375:SF1">
    <property type="entry name" value="CHROMOSOME-PARTITIONING PROTEIN PARB-RELATED"/>
    <property type="match status" value="1"/>
</dbReference>
<evidence type="ECO:0000256" key="2">
    <source>
        <dbReference type="ARBA" id="ARBA00022829"/>
    </source>
</evidence>
<evidence type="ECO:0000313" key="6">
    <source>
        <dbReference type="EMBL" id="QDT94296.1"/>
    </source>
</evidence>
<dbReference type="PANTHER" id="PTHR33375">
    <property type="entry name" value="CHROMOSOME-PARTITIONING PROTEIN PARB-RELATED"/>
    <property type="match status" value="1"/>
</dbReference>
<keyword evidence="2" id="KW-0159">Chromosome partition</keyword>
<dbReference type="InterPro" id="IPR004437">
    <property type="entry name" value="ParB/RepB/Spo0J"/>
</dbReference>
<accession>A0A517VMS6</accession>
<evidence type="ECO:0000259" key="5">
    <source>
        <dbReference type="SMART" id="SM00470"/>
    </source>
</evidence>
<dbReference type="Pfam" id="PF02195">
    <property type="entry name" value="ParB_N"/>
    <property type="match status" value="1"/>
</dbReference>
<dbReference type="Gene3D" id="3.90.1530.30">
    <property type="match status" value="1"/>
</dbReference>
<evidence type="ECO:0000313" key="7">
    <source>
        <dbReference type="Proteomes" id="UP000316855"/>
    </source>
</evidence>
<dbReference type="Gene3D" id="1.10.10.2830">
    <property type="match status" value="1"/>
</dbReference>
<organism evidence="6 7">
    <name type="scientific">Gimesia algae</name>
    <dbReference type="NCBI Taxonomy" id="2527971"/>
    <lineage>
        <taxon>Bacteria</taxon>
        <taxon>Pseudomonadati</taxon>
        <taxon>Planctomycetota</taxon>
        <taxon>Planctomycetia</taxon>
        <taxon>Planctomycetales</taxon>
        <taxon>Planctomycetaceae</taxon>
        <taxon>Gimesia</taxon>
    </lineage>
</organism>
<dbReference type="SMART" id="SM00470">
    <property type="entry name" value="ParB"/>
    <property type="match status" value="1"/>
</dbReference>
<keyword evidence="7" id="KW-1185">Reference proteome</keyword>
<dbReference type="NCBIfam" id="TIGR00180">
    <property type="entry name" value="parB_part"/>
    <property type="match status" value="1"/>
</dbReference>
<feature type="domain" description="ParB-like N-terminal" evidence="5">
    <location>
        <begin position="16"/>
        <end position="108"/>
    </location>
</feature>
<dbReference type="SUPFAM" id="SSF110849">
    <property type="entry name" value="ParB/Sulfiredoxin"/>
    <property type="match status" value="1"/>
</dbReference>
<dbReference type="GO" id="GO:0003677">
    <property type="term" value="F:DNA binding"/>
    <property type="evidence" value="ECO:0007669"/>
    <property type="project" value="UniProtKB-KW"/>
</dbReference>
<comment type="similarity">
    <text evidence="1">Belongs to the ParB family.</text>
</comment>
<dbReference type="FunFam" id="3.90.1530.30:FF:000001">
    <property type="entry name" value="Chromosome partitioning protein ParB"/>
    <property type="match status" value="1"/>
</dbReference>
<dbReference type="GO" id="GO:0045881">
    <property type="term" value="P:positive regulation of sporulation resulting in formation of a cellular spore"/>
    <property type="evidence" value="ECO:0007669"/>
    <property type="project" value="TreeGrafter"/>
</dbReference>
<dbReference type="Proteomes" id="UP000316855">
    <property type="component" value="Chromosome"/>
</dbReference>
<dbReference type="GO" id="GO:0005694">
    <property type="term" value="C:chromosome"/>
    <property type="evidence" value="ECO:0007669"/>
    <property type="project" value="TreeGrafter"/>
</dbReference>
<dbReference type="KEGG" id="gax:Pan161_59910"/>
<dbReference type="InterPro" id="IPR041468">
    <property type="entry name" value="HTH_ParB/Spo0J"/>
</dbReference>
<dbReference type="InterPro" id="IPR003115">
    <property type="entry name" value="ParB_N"/>
</dbReference>
<feature type="compositionally biased region" description="Basic and acidic residues" evidence="4">
    <location>
        <begin position="307"/>
        <end position="321"/>
    </location>
</feature>
<dbReference type="AlphaFoldDB" id="A0A517VMS6"/>
<gene>
    <name evidence="6" type="primary">noc</name>
    <name evidence="6" type="ORF">Pan161_59910</name>
</gene>
<evidence type="ECO:0000256" key="1">
    <source>
        <dbReference type="ARBA" id="ARBA00006295"/>
    </source>
</evidence>